<sequence length="264" mass="29132">MDDTQPESRFAAADRAAEANELHRPVAIEDGVVTRPAGEHTATVQDYLRHLRAQGLGCVPEPLGVEDGVERLGFIEGADGGEGWYHQHTDQGLASAARLLRTIHDAGVGWTPPEDAVWGAVPVAGEGVVPCHGDPGPWNFIWRDNEAVALIDWDYLHPAPRVTDVAYALHWFAPLRSDEHALEWHHFPVVPDRAARARTFVEAYGDLPDFDVADAVIARIRAVIRLRADLAARGVEPQRTWVADGAEQLDLEEIAWIEEHRGEL</sequence>
<dbReference type="Proteomes" id="UP000636918">
    <property type="component" value="Unassembled WGS sequence"/>
</dbReference>
<dbReference type="Pfam" id="PF01636">
    <property type="entry name" value="APH"/>
    <property type="match status" value="1"/>
</dbReference>
<evidence type="ECO:0000313" key="3">
    <source>
        <dbReference type="Proteomes" id="UP000636918"/>
    </source>
</evidence>
<evidence type="ECO:0000313" key="2">
    <source>
        <dbReference type="EMBL" id="MBL0748300.1"/>
    </source>
</evidence>
<reference evidence="2 3" key="1">
    <citation type="submission" date="2021-01" db="EMBL/GenBank/DDBJ databases">
        <title>Genome seq and assembly of Nocardiodes sp. G10.</title>
        <authorList>
            <person name="Chhetri G."/>
        </authorList>
    </citation>
    <scope>NUCLEOTIDE SEQUENCE [LARGE SCALE GENOMIC DNA]</scope>
    <source>
        <strain evidence="2 3">G10</strain>
    </source>
</reference>
<dbReference type="SUPFAM" id="SSF56112">
    <property type="entry name" value="Protein kinase-like (PK-like)"/>
    <property type="match status" value="1"/>
</dbReference>
<name>A0ABS1L9D8_9ACTN</name>
<dbReference type="InterPro" id="IPR011009">
    <property type="entry name" value="Kinase-like_dom_sf"/>
</dbReference>
<dbReference type="Gene3D" id="3.90.1200.10">
    <property type="match status" value="1"/>
</dbReference>
<proteinExistence type="predicted"/>
<feature type="domain" description="Aminoglycoside phosphotransferase" evidence="1">
    <location>
        <begin position="126"/>
        <end position="176"/>
    </location>
</feature>
<keyword evidence="3" id="KW-1185">Reference proteome</keyword>
<gene>
    <name evidence="2" type="ORF">JI751_11825</name>
</gene>
<dbReference type="InterPro" id="IPR002575">
    <property type="entry name" value="Aminoglycoside_PTrfase"/>
</dbReference>
<organism evidence="2 3">
    <name type="scientific">Nocardioides baculatus</name>
    <dbReference type="NCBI Taxonomy" id="2801337"/>
    <lineage>
        <taxon>Bacteria</taxon>
        <taxon>Bacillati</taxon>
        <taxon>Actinomycetota</taxon>
        <taxon>Actinomycetes</taxon>
        <taxon>Propionibacteriales</taxon>
        <taxon>Nocardioidaceae</taxon>
        <taxon>Nocardioides</taxon>
    </lineage>
</organism>
<dbReference type="EMBL" id="JAERSG010000003">
    <property type="protein sequence ID" value="MBL0748300.1"/>
    <property type="molecule type" value="Genomic_DNA"/>
</dbReference>
<evidence type="ECO:0000259" key="1">
    <source>
        <dbReference type="Pfam" id="PF01636"/>
    </source>
</evidence>
<protein>
    <submittedName>
        <fullName evidence="2">Aminoglycoside phosphotransferase family protein</fullName>
    </submittedName>
</protein>
<accession>A0ABS1L9D8</accession>
<comment type="caution">
    <text evidence="2">The sequence shown here is derived from an EMBL/GenBank/DDBJ whole genome shotgun (WGS) entry which is preliminary data.</text>
</comment>
<dbReference type="RefSeq" id="WP_201936413.1">
    <property type="nucleotide sequence ID" value="NZ_JAERSG010000003.1"/>
</dbReference>